<accession>A0A4R1NR38</accession>
<gene>
    <name evidence="2" type="ORF">EZJ58_5167</name>
</gene>
<dbReference type="GO" id="GO:0004252">
    <property type="term" value="F:serine-type endopeptidase activity"/>
    <property type="evidence" value="ECO:0007669"/>
    <property type="project" value="InterPro"/>
</dbReference>
<keyword evidence="3" id="KW-1185">Reference proteome</keyword>
<feature type="domain" description="LexA repressor DNA-binding" evidence="1">
    <location>
        <begin position="3"/>
        <end position="65"/>
    </location>
</feature>
<dbReference type="Gene3D" id="1.10.10.10">
    <property type="entry name" value="Winged helix-like DNA-binding domain superfamily/Winged helix DNA-binding domain"/>
    <property type="match status" value="1"/>
</dbReference>
<dbReference type="AlphaFoldDB" id="A0A4R1NR38"/>
<evidence type="ECO:0000259" key="1">
    <source>
        <dbReference type="Pfam" id="PF01726"/>
    </source>
</evidence>
<sequence>MKQSLTKKQTELYEFIKAFIEVRGFPPTVTEMAAHFECFPNSSADQLKALVRKGWIKITPRTSRGLSLIDPVKTIDERALEESVALLNVVMEAYEDARVRIAELETGE</sequence>
<dbReference type="RefSeq" id="WP_165934250.1">
    <property type="nucleotide sequence ID" value="NZ_SJOI01000001.1"/>
</dbReference>
<dbReference type="InterPro" id="IPR036390">
    <property type="entry name" value="WH_DNA-bd_sf"/>
</dbReference>
<organism evidence="2 3">
    <name type="scientific">Sodalis ligni</name>
    <dbReference type="NCBI Taxonomy" id="2697027"/>
    <lineage>
        <taxon>Bacteria</taxon>
        <taxon>Pseudomonadati</taxon>
        <taxon>Pseudomonadota</taxon>
        <taxon>Gammaproteobacteria</taxon>
        <taxon>Enterobacterales</taxon>
        <taxon>Bruguierivoracaceae</taxon>
        <taxon>Sodalis</taxon>
    </lineage>
</organism>
<name>A0A4R1NR38_9GAMM</name>
<comment type="caution">
    <text evidence="2">The sequence shown here is derived from an EMBL/GenBank/DDBJ whole genome shotgun (WGS) entry which is preliminary data.</text>
</comment>
<dbReference type="InterPro" id="IPR006199">
    <property type="entry name" value="LexA_DNA-bd_dom"/>
</dbReference>
<evidence type="ECO:0000313" key="2">
    <source>
        <dbReference type="EMBL" id="TCL06870.1"/>
    </source>
</evidence>
<reference evidence="2 3" key="1">
    <citation type="submission" date="2019-02" db="EMBL/GenBank/DDBJ databases">
        <title>Investigation of anaerobic lignin degradation for improved lignocellulosic biofuels.</title>
        <authorList>
            <person name="Deangelis K."/>
        </authorList>
    </citation>
    <scope>NUCLEOTIDE SEQUENCE [LARGE SCALE GENOMIC DNA]</scope>
    <source>
        <strain evidence="2 3">159R</strain>
    </source>
</reference>
<proteinExistence type="predicted"/>
<dbReference type="Proteomes" id="UP000294555">
    <property type="component" value="Unassembled WGS sequence"/>
</dbReference>
<dbReference type="SUPFAM" id="SSF46785">
    <property type="entry name" value="Winged helix' DNA-binding domain"/>
    <property type="match status" value="1"/>
</dbReference>
<dbReference type="Pfam" id="PF01726">
    <property type="entry name" value="LexA_DNA_bind"/>
    <property type="match status" value="1"/>
</dbReference>
<dbReference type="InterPro" id="IPR036388">
    <property type="entry name" value="WH-like_DNA-bd_sf"/>
</dbReference>
<evidence type="ECO:0000313" key="3">
    <source>
        <dbReference type="Proteomes" id="UP000294555"/>
    </source>
</evidence>
<dbReference type="GO" id="GO:0006508">
    <property type="term" value="P:proteolysis"/>
    <property type="evidence" value="ECO:0007669"/>
    <property type="project" value="InterPro"/>
</dbReference>
<dbReference type="EMBL" id="SJOI01000001">
    <property type="protein sequence ID" value="TCL06870.1"/>
    <property type="molecule type" value="Genomic_DNA"/>
</dbReference>
<protein>
    <submittedName>
        <fullName evidence="2">LexA DNA binding domain-containing protein</fullName>
    </submittedName>
</protein>